<protein>
    <submittedName>
        <fullName evidence="2">Haloacid dehalogenase</fullName>
    </submittedName>
</protein>
<dbReference type="OrthoDB" id="9794476at2"/>
<evidence type="ECO:0000313" key="2">
    <source>
        <dbReference type="EMBL" id="QBI22084.1"/>
    </source>
</evidence>
<proteinExistence type="predicted"/>
<dbReference type="GO" id="GO:0043565">
    <property type="term" value="F:sequence-specific DNA binding"/>
    <property type="evidence" value="ECO:0007669"/>
    <property type="project" value="InterPro"/>
</dbReference>
<reference evidence="2 3" key="1">
    <citation type="submission" date="2019-01" db="EMBL/GenBank/DDBJ databases">
        <title>Egibacter rhizosphaerae EGI 80759T.</title>
        <authorList>
            <person name="Chen D.-D."/>
            <person name="Tian Y."/>
            <person name="Jiao J.-Y."/>
            <person name="Zhang X.-T."/>
            <person name="Zhang Y.-G."/>
            <person name="Zhang Y."/>
            <person name="Xiao M."/>
            <person name="Shu W.-S."/>
            <person name="Li W.-J."/>
        </authorList>
    </citation>
    <scope>NUCLEOTIDE SEQUENCE [LARGE SCALE GENOMIC DNA]</scope>
    <source>
        <strain evidence="2 3">EGI 80759</strain>
    </source>
</reference>
<dbReference type="SUPFAM" id="SSF74784">
    <property type="entry name" value="Translin"/>
    <property type="match status" value="1"/>
</dbReference>
<dbReference type="Proteomes" id="UP000291469">
    <property type="component" value="Chromosome"/>
</dbReference>
<name>A0A411YLJ1_9ACTN</name>
<organism evidence="2 3">
    <name type="scientific">Egibacter rhizosphaerae</name>
    <dbReference type="NCBI Taxonomy" id="1670831"/>
    <lineage>
        <taxon>Bacteria</taxon>
        <taxon>Bacillati</taxon>
        <taxon>Actinomycetota</taxon>
        <taxon>Nitriliruptoria</taxon>
        <taxon>Egibacterales</taxon>
        <taxon>Egibacteraceae</taxon>
        <taxon>Egibacter</taxon>
    </lineage>
</organism>
<dbReference type="CDD" id="cd14820">
    <property type="entry name" value="TRAX"/>
    <property type="match status" value="1"/>
</dbReference>
<evidence type="ECO:0000256" key="1">
    <source>
        <dbReference type="SAM" id="MobiDB-lite"/>
    </source>
</evidence>
<dbReference type="KEGG" id="erz:ER308_16945"/>
<accession>A0A411YLJ1</accession>
<dbReference type="AlphaFoldDB" id="A0A411YLJ1"/>
<gene>
    <name evidence="2" type="ORF">ER308_16945</name>
</gene>
<keyword evidence="3" id="KW-1185">Reference proteome</keyword>
<feature type="region of interest" description="Disordered" evidence="1">
    <location>
        <begin position="1"/>
        <end position="25"/>
    </location>
</feature>
<evidence type="ECO:0000313" key="3">
    <source>
        <dbReference type="Proteomes" id="UP000291469"/>
    </source>
</evidence>
<dbReference type="Gene3D" id="1.20.58.2140">
    <property type="match status" value="1"/>
</dbReference>
<sequence>MLEGLDGHAEHVRESLRAKHRAREEALDRSRDATRLAADAIRAAHRDEYDRVTELLDRCAEELAAARDAARDHPEVRTAGFVTDAEKEYAEARLTAAAIANAPLPGPDELRIGAASWSNGLAETVGELRRRALDRLRADQPDEAARCLAAMDEIYEVLVTVDFPEAVTDGLRRSTDVARGLVERTRGDVTTASLQQRLRDALARHGAADGADGPSTDA</sequence>
<dbReference type="InterPro" id="IPR036081">
    <property type="entry name" value="Translin_sf"/>
</dbReference>
<dbReference type="EMBL" id="CP036402">
    <property type="protein sequence ID" value="QBI22084.1"/>
    <property type="molecule type" value="Genomic_DNA"/>
</dbReference>